<dbReference type="PATRIC" id="fig|145458.8.peg.1683"/>
<evidence type="ECO:0000313" key="8">
    <source>
        <dbReference type="Proteomes" id="UP000052979"/>
    </source>
</evidence>
<protein>
    <recommendedName>
        <fullName evidence="3">isochorismate synthase</fullName>
        <ecNumber evidence="3">5.4.4.2</ecNumber>
    </recommendedName>
    <alternativeName>
        <fullName evidence="5">Isochorismate mutase</fullName>
    </alternativeName>
</protein>
<evidence type="ECO:0000256" key="5">
    <source>
        <dbReference type="ARBA" id="ARBA00041564"/>
    </source>
</evidence>
<dbReference type="RefSeq" id="WP_042734344.1">
    <property type="nucleotide sequence ID" value="NZ_CP010848.1"/>
</dbReference>
<comment type="similarity">
    <text evidence="2">Belongs to the isochorismate synthase family.</text>
</comment>
<evidence type="ECO:0000256" key="4">
    <source>
        <dbReference type="ARBA" id="ARBA00023235"/>
    </source>
</evidence>
<evidence type="ECO:0000259" key="6">
    <source>
        <dbReference type="Pfam" id="PF00425"/>
    </source>
</evidence>
<keyword evidence="4" id="KW-0413">Isomerase</keyword>
<dbReference type="Proteomes" id="UP000052979">
    <property type="component" value="Unassembled WGS sequence"/>
</dbReference>
<dbReference type="PANTHER" id="PTHR42839">
    <property type="entry name" value="ISOCHORISMATE SYNTHASE ENTC"/>
    <property type="match status" value="1"/>
</dbReference>
<name>A0A0U1PS38_9MICO</name>
<dbReference type="Pfam" id="PF00425">
    <property type="entry name" value="Chorismate_bind"/>
    <property type="match status" value="1"/>
</dbReference>
<keyword evidence="8" id="KW-1185">Reference proteome</keyword>
<comment type="caution">
    <text evidence="7">The sequence shown here is derived from an EMBL/GenBank/DDBJ whole genome shotgun (WGS) entry which is preliminary data.</text>
</comment>
<reference evidence="7 8" key="1">
    <citation type="submission" date="2015-04" db="EMBL/GenBank/DDBJ databases">
        <title>Draft genome sequence of Rathayibacter toxicus strain FH-142 (AKA 70134 or CS 32), a Western Australian isolate.</title>
        <authorList>
            <consortium name="Consortium for Microbial Forensics and Genomics (microFORGE)"/>
            <person name="Knight B.M."/>
            <person name="Roberts D.P."/>
            <person name="Lin D."/>
            <person name="Hari K."/>
            <person name="Fletcher J."/>
            <person name="Melcher U."/>
            <person name="Blagden T."/>
            <person name="Luster D.G."/>
            <person name="Sechler A.J."/>
            <person name="Schneider W.L."/>
            <person name="Winegar R.A."/>
        </authorList>
    </citation>
    <scope>NUCLEOTIDE SEQUENCE [LARGE SCALE GENOMIC DNA]</scope>
    <source>
        <strain evidence="7 8">FH142</strain>
    </source>
</reference>
<comment type="catalytic activity">
    <reaction evidence="1">
        <text>chorismate = isochorismate</text>
        <dbReference type="Rhea" id="RHEA:18985"/>
        <dbReference type="ChEBI" id="CHEBI:29748"/>
        <dbReference type="ChEBI" id="CHEBI:29780"/>
        <dbReference type="EC" id="5.4.4.2"/>
    </reaction>
</comment>
<dbReference type="AlphaFoldDB" id="A0A0U1PS38"/>
<dbReference type="eggNOG" id="COG1169">
    <property type="taxonomic scope" value="Bacteria"/>
</dbReference>
<dbReference type="EC" id="5.4.4.2" evidence="3"/>
<dbReference type="EMBL" id="LBFI01000049">
    <property type="protein sequence ID" value="KKM44932.1"/>
    <property type="molecule type" value="Genomic_DNA"/>
</dbReference>
<dbReference type="GO" id="GO:0009697">
    <property type="term" value="P:salicylic acid biosynthetic process"/>
    <property type="evidence" value="ECO:0007669"/>
    <property type="project" value="TreeGrafter"/>
</dbReference>
<feature type="domain" description="Chorismate-utilising enzyme C-terminal" evidence="6">
    <location>
        <begin position="158"/>
        <end position="407"/>
    </location>
</feature>
<evidence type="ECO:0000313" key="7">
    <source>
        <dbReference type="EMBL" id="KKM44932.1"/>
    </source>
</evidence>
<dbReference type="STRING" id="145458.APU90_07180"/>
<dbReference type="Gene3D" id="3.60.120.10">
    <property type="entry name" value="Anthranilate synthase"/>
    <property type="match status" value="1"/>
</dbReference>
<accession>A0A0U1PS38</accession>
<evidence type="ECO:0000256" key="3">
    <source>
        <dbReference type="ARBA" id="ARBA00012824"/>
    </source>
</evidence>
<proteinExistence type="inferred from homology"/>
<evidence type="ECO:0000256" key="2">
    <source>
        <dbReference type="ARBA" id="ARBA00005297"/>
    </source>
</evidence>
<dbReference type="KEGG" id="rtc:APU90_07180"/>
<evidence type="ECO:0000256" key="1">
    <source>
        <dbReference type="ARBA" id="ARBA00000799"/>
    </source>
</evidence>
<organism evidence="7 8">
    <name type="scientific">Rathayibacter toxicus</name>
    <dbReference type="NCBI Taxonomy" id="145458"/>
    <lineage>
        <taxon>Bacteria</taxon>
        <taxon>Bacillati</taxon>
        <taxon>Actinomycetota</taxon>
        <taxon>Actinomycetes</taxon>
        <taxon>Micrococcales</taxon>
        <taxon>Microbacteriaceae</taxon>
        <taxon>Rathayibacter</taxon>
    </lineage>
</organism>
<dbReference type="InterPro" id="IPR005801">
    <property type="entry name" value="ADC_synthase"/>
</dbReference>
<dbReference type="InterPro" id="IPR015890">
    <property type="entry name" value="Chorismate_C"/>
</dbReference>
<dbReference type="SUPFAM" id="SSF56322">
    <property type="entry name" value="ADC synthase"/>
    <property type="match status" value="1"/>
</dbReference>
<dbReference type="GO" id="GO:0008909">
    <property type="term" value="F:isochorismate synthase activity"/>
    <property type="evidence" value="ECO:0007669"/>
    <property type="project" value="UniProtKB-EC"/>
</dbReference>
<sequence length="416" mass="44258">MAVTLIGAGMTPLRVETTPLDSSFHLRPLTDPHHPLFWYRAGEGMTAQGEAVRLEFSGPHRIREAAQAWRALSAAAQVQDSVGRPGTGLIAFGAFAFSQHSPSRSVLIVPRTVVGNRGGRWWLTQIAPIGSALPEMPKSRELERYVGALMMPGVFADHRYREAVASAVTAIRSGALEKVVLALDMAGSLPRDAELRYALSRLALNYPDCWTFAVDGFIGASPETLVSVDHGTVTARVLAGTAARGRTEAEDVARAQALLASPKDYSEHSFALDSLLSALRPHTRTLSTSTTPFALELPNLWHLATDVSGTLGDASTALDLVDVLHPTAAVAGTPTDRALDLLEELEPLDRGRYAGPVGWIDGNGDGEWAVGLRSAEVSANGIVTAWAGAGIVADSDPEAELVETGMKFRPILDAFG</sequence>
<dbReference type="NCBIfam" id="TIGR00543">
    <property type="entry name" value="isochor_syn"/>
    <property type="match status" value="1"/>
</dbReference>
<dbReference type="InterPro" id="IPR004561">
    <property type="entry name" value="IsoChor_synthase"/>
</dbReference>
<dbReference type="PANTHER" id="PTHR42839:SF2">
    <property type="entry name" value="ISOCHORISMATE SYNTHASE ENTC"/>
    <property type="match status" value="1"/>
</dbReference>
<gene>
    <name evidence="7" type="ORF">VT73_07345</name>
</gene>